<evidence type="ECO:0000313" key="4">
    <source>
        <dbReference type="Proteomes" id="UP001600064"/>
    </source>
</evidence>
<keyword evidence="4" id="KW-1185">Reference proteome</keyword>
<feature type="region of interest" description="Disordered" evidence="1">
    <location>
        <begin position="1"/>
        <end position="134"/>
    </location>
</feature>
<evidence type="ECO:0000313" key="3">
    <source>
        <dbReference type="EMBL" id="KAL2265940.1"/>
    </source>
</evidence>
<gene>
    <name evidence="3" type="ORF">VTJ83DRAFT_5292</name>
</gene>
<keyword evidence="2" id="KW-0472">Membrane</keyword>
<keyword evidence="2" id="KW-0812">Transmembrane</keyword>
<proteinExistence type="predicted"/>
<evidence type="ECO:0008006" key="5">
    <source>
        <dbReference type="Google" id="ProtNLM"/>
    </source>
</evidence>
<feature type="compositionally biased region" description="Polar residues" evidence="1">
    <location>
        <begin position="104"/>
        <end position="118"/>
    </location>
</feature>
<dbReference type="GeneID" id="98126520"/>
<feature type="compositionally biased region" description="Polar residues" evidence="1">
    <location>
        <begin position="490"/>
        <end position="508"/>
    </location>
</feature>
<sequence length="545" mass="57419">MLPCGSTATPPSRIPRPTFMENLPSSPRPPSIRRVPYGYMERPSTAPGLGGNYSPSSWPFPKQNPTMSTSRNSKPSAGVENVTESDSNVDNLTDAGTAQRGLRSATSGSSDDTITQGRYQAAREGAPRTSMSVSFSQDPIATDVYLPVRSLAVLGERPDDGIKAHRYGELVADIYQRPLTPTPYSTLRKVSEVTEPESEAGFGHEVHHEDASLASQRKPSGPMAIVTPHGSPAHVGFCEGARATSTSQSVTLALPPAAVVRDGGRVTSRAHPLPWVSAPSALSVSAVGTLANSSTEAVYGGSEGGAAGADPMGNPFTAPVAGTSRIVSGASSLRRAFAGFCSMRPVAAHEDIELANLRRGPTVRHAPLPASSNAALNAGLPVSESTACLWTGIDRSRKLMEVSRVLLLLAVLSLVASVTAMSVKTADGKPTTHGFIAWAIVSGVLLVTFAGLLVLGAWQRRESTRNAVSREAWIGENVRSRPLPKPPGSATATEQKTNNPHDASTSDEAWNKAAADHERLRRYVELLETRIAALEDGGRPTTMTS</sequence>
<reference evidence="3 4" key="1">
    <citation type="journal article" date="2024" name="Commun. Biol.">
        <title>Comparative genomic analysis of thermophilic fungi reveals convergent evolutionary adaptations and gene losses.</title>
        <authorList>
            <person name="Steindorff A.S."/>
            <person name="Aguilar-Pontes M.V."/>
            <person name="Robinson A.J."/>
            <person name="Andreopoulos B."/>
            <person name="LaButti K."/>
            <person name="Kuo A."/>
            <person name="Mondo S."/>
            <person name="Riley R."/>
            <person name="Otillar R."/>
            <person name="Haridas S."/>
            <person name="Lipzen A."/>
            <person name="Grimwood J."/>
            <person name="Schmutz J."/>
            <person name="Clum A."/>
            <person name="Reid I.D."/>
            <person name="Moisan M.C."/>
            <person name="Butler G."/>
            <person name="Nguyen T.T.M."/>
            <person name="Dewar K."/>
            <person name="Conant G."/>
            <person name="Drula E."/>
            <person name="Henrissat B."/>
            <person name="Hansel C."/>
            <person name="Singer S."/>
            <person name="Hutchinson M.I."/>
            <person name="de Vries R.P."/>
            <person name="Natvig D.O."/>
            <person name="Powell A.J."/>
            <person name="Tsang A."/>
            <person name="Grigoriev I.V."/>
        </authorList>
    </citation>
    <scope>NUCLEOTIDE SEQUENCE [LARGE SCALE GENOMIC DNA]</scope>
    <source>
        <strain evidence="3 4">ATCC 22073</strain>
    </source>
</reference>
<feature type="transmembrane region" description="Helical" evidence="2">
    <location>
        <begin position="435"/>
        <end position="458"/>
    </location>
</feature>
<evidence type="ECO:0000256" key="2">
    <source>
        <dbReference type="SAM" id="Phobius"/>
    </source>
</evidence>
<dbReference type="Proteomes" id="UP001600064">
    <property type="component" value="Unassembled WGS sequence"/>
</dbReference>
<organism evidence="3 4">
    <name type="scientific">Remersonia thermophila</name>
    <dbReference type="NCBI Taxonomy" id="72144"/>
    <lineage>
        <taxon>Eukaryota</taxon>
        <taxon>Fungi</taxon>
        <taxon>Dikarya</taxon>
        <taxon>Ascomycota</taxon>
        <taxon>Pezizomycotina</taxon>
        <taxon>Sordariomycetes</taxon>
        <taxon>Sordariomycetidae</taxon>
        <taxon>Sordariales</taxon>
        <taxon>Sordariales incertae sedis</taxon>
        <taxon>Remersonia</taxon>
    </lineage>
</organism>
<comment type="caution">
    <text evidence="3">The sequence shown here is derived from an EMBL/GenBank/DDBJ whole genome shotgun (WGS) entry which is preliminary data.</text>
</comment>
<protein>
    <recommendedName>
        <fullName evidence="5">Transmembrane protein</fullName>
    </recommendedName>
</protein>
<dbReference type="RefSeq" id="XP_070864667.1">
    <property type="nucleotide sequence ID" value="XM_071011876.1"/>
</dbReference>
<keyword evidence="2" id="KW-1133">Transmembrane helix</keyword>
<name>A0ABR4D6I5_9PEZI</name>
<evidence type="ECO:0000256" key="1">
    <source>
        <dbReference type="SAM" id="MobiDB-lite"/>
    </source>
</evidence>
<dbReference type="EMBL" id="JAZGUE010000005">
    <property type="protein sequence ID" value="KAL2265940.1"/>
    <property type="molecule type" value="Genomic_DNA"/>
</dbReference>
<feature type="compositionally biased region" description="Polar residues" evidence="1">
    <location>
        <begin position="82"/>
        <end position="96"/>
    </location>
</feature>
<feature type="compositionally biased region" description="Polar residues" evidence="1">
    <location>
        <begin position="1"/>
        <end position="10"/>
    </location>
</feature>
<accession>A0ABR4D6I5</accession>
<feature type="region of interest" description="Disordered" evidence="1">
    <location>
        <begin position="478"/>
        <end position="512"/>
    </location>
</feature>
<feature type="compositionally biased region" description="Polar residues" evidence="1">
    <location>
        <begin position="53"/>
        <end position="75"/>
    </location>
</feature>
<feature type="transmembrane region" description="Helical" evidence="2">
    <location>
        <begin position="405"/>
        <end position="423"/>
    </location>
</feature>